<dbReference type="PROSITE" id="PS50090">
    <property type="entry name" value="MYB_LIKE"/>
    <property type="match status" value="1"/>
</dbReference>
<protein>
    <submittedName>
        <fullName evidence="4">Uncharacterized protein</fullName>
    </submittedName>
</protein>
<dbReference type="PROSITE" id="PS51294">
    <property type="entry name" value="HTH_MYB"/>
    <property type="match status" value="1"/>
</dbReference>
<dbReference type="AlphaFoldDB" id="A0AAQ3KQZ6"/>
<dbReference type="Pfam" id="PF00249">
    <property type="entry name" value="Myb_DNA-binding"/>
    <property type="match status" value="1"/>
</dbReference>
<evidence type="ECO:0000256" key="1">
    <source>
        <dbReference type="ARBA" id="ARBA00023125"/>
    </source>
</evidence>
<dbReference type="Proteomes" id="UP001327560">
    <property type="component" value="Chromosome 6"/>
</dbReference>
<evidence type="ECO:0000259" key="2">
    <source>
        <dbReference type="PROSITE" id="PS50090"/>
    </source>
</evidence>
<evidence type="ECO:0000313" key="5">
    <source>
        <dbReference type="Proteomes" id="UP001327560"/>
    </source>
</evidence>
<dbReference type="SUPFAM" id="SSF46689">
    <property type="entry name" value="Homeodomain-like"/>
    <property type="match status" value="1"/>
</dbReference>
<evidence type="ECO:0000313" key="4">
    <source>
        <dbReference type="EMBL" id="WOL10421.1"/>
    </source>
</evidence>
<feature type="domain" description="HTH myb-type" evidence="3">
    <location>
        <begin position="415"/>
        <end position="470"/>
    </location>
</feature>
<dbReference type="GO" id="GO:0003677">
    <property type="term" value="F:DNA binding"/>
    <property type="evidence" value="ECO:0007669"/>
    <property type="project" value="UniProtKB-KW"/>
</dbReference>
<proteinExistence type="predicted"/>
<organism evidence="4 5">
    <name type="scientific">Canna indica</name>
    <name type="common">Indian-shot</name>
    <dbReference type="NCBI Taxonomy" id="4628"/>
    <lineage>
        <taxon>Eukaryota</taxon>
        <taxon>Viridiplantae</taxon>
        <taxon>Streptophyta</taxon>
        <taxon>Embryophyta</taxon>
        <taxon>Tracheophyta</taxon>
        <taxon>Spermatophyta</taxon>
        <taxon>Magnoliopsida</taxon>
        <taxon>Liliopsida</taxon>
        <taxon>Zingiberales</taxon>
        <taxon>Cannaceae</taxon>
        <taxon>Canna</taxon>
    </lineage>
</organism>
<dbReference type="InterPro" id="IPR017930">
    <property type="entry name" value="Myb_dom"/>
</dbReference>
<keyword evidence="5" id="KW-1185">Reference proteome</keyword>
<accession>A0AAQ3KQZ6</accession>
<dbReference type="EMBL" id="CP136895">
    <property type="protein sequence ID" value="WOL10421.1"/>
    <property type="molecule type" value="Genomic_DNA"/>
</dbReference>
<feature type="domain" description="Myb-like" evidence="2">
    <location>
        <begin position="412"/>
        <end position="467"/>
    </location>
</feature>
<dbReference type="CDD" id="cd11660">
    <property type="entry name" value="SANT_TRF"/>
    <property type="match status" value="1"/>
</dbReference>
<name>A0AAQ3KQZ6_9LILI</name>
<evidence type="ECO:0000259" key="3">
    <source>
        <dbReference type="PROSITE" id="PS51294"/>
    </source>
</evidence>
<keyword evidence="1" id="KW-0238">DNA-binding</keyword>
<dbReference type="PANTHER" id="PTHR46993">
    <property type="entry name" value="MYB TRANSCRIPTION FACTOR"/>
    <property type="match status" value="1"/>
</dbReference>
<dbReference type="InterPro" id="IPR009057">
    <property type="entry name" value="Homeodomain-like_sf"/>
</dbReference>
<dbReference type="SMART" id="SM00717">
    <property type="entry name" value="SANT"/>
    <property type="match status" value="1"/>
</dbReference>
<reference evidence="4 5" key="1">
    <citation type="submission" date="2023-10" db="EMBL/GenBank/DDBJ databases">
        <title>Chromosome-scale genome assembly provides insights into flower coloration mechanisms of Canna indica.</title>
        <authorList>
            <person name="Li C."/>
        </authorList>
    </citation>
    <scope>NUCLEOTIDE SEQUENCE [LARGE SCALE GENOMIC DNA]</scope>
    <source>
        <tissue evidence="4">Flower</tissue>
    </source>
</reference>
<dbReference type="Gene3D" id="1.10.246.220">
    <property type="match status" value="1"/>
</dbReference>
<dbReference type="PANTHER" id="PTHR46993:SF6">
    <property type="entry name" value="MYB TRANSCRIPTION FACTOR"/>
    <property type="match status" value="1"/>
</dbReference>
<sequence>MVGPVVAAWILEFLLRNPDVSDALVGELTLVLPLPSPLPPRLSSALLLRRLAADLSRRSVSSRTLHSLERLHRLRHSPSLLPAFAAVAVECTVAPLRHRPLSSSFTDADVEFFDAVNKIWNCQVAELERSEAAGLMSQALREARREMEAAVMDSALREELVRRETKEAALEAVRVCLEEVRKEMGPTFLEAAAEVVVGWDREELVGSKTDGPLIALGDKMRTLLSSRFDSVERGVEMHHIPSKMDKSRSKLLSELVQSSKRVNLSGGNVEEDRLGALNQNLSINSTIVKPKKEAFDGKISNNELQSGQLDPIQSDPKEVDQKHKSILAYESSCPDEKHLRCNSLDANITTNLDSTTMKKPSLVDRNATAHTYEWDSFSTESGQSPETRKETDYLSFKKSKISSALADPEEFVLQRRKRKWNILEEETLRKAVAQYGAGNWKLIKRCHPEIFKRRSEVDLKDKWRNMSRYL</sequence>
<dbReference type="InterPro" id="IPR001005">
    <property type="entry name" value="SANT/Myb"/>
</dbReference>
<gene>
    <name evidence="4" type="ORF">Cni_G19176</name>
</gene>